<proteinExistence type="predicted"/>
<evidence type="ECO:0008006" key="3">
    <source>
        <dbReference type="Google" id="ProtNLM"/>
    </source>
</evidence>
<gene>
    <name evidence="1" type="ORF">GCM10009665_35870</name>
</gene>
<evidence type="ECO:0000313" key="2">
    <source>
        <dbReference type="Proteomes" id="UP001500037"/>
    </source>
</evidence>
<comment type="caution">
    <text evidence="1">The sequence shown here is derived from an EMBL/GenBank/DDBJ whole genome shotgun (WGS) entry which is preliminary data.</text>
</comment>
<keyword evidence="2" id="KW-1185">Reference proteome</keyword>
<dbReference type="EMBL" id="BAAALF010000058">
    <property type="protein sequence ID" value="GAA1241961.1"/>
    <property type="molecule type" value="Genomic_DNA"/>
</dbReference>
<accession>A0ABN1WAG1</accession>
<evidence type="ECO:0000313" key="1">
    <source>
        <dbReference type="EMBL" id="GAA1241961.1"/>
    </source>
</evidence>
<sequence>MASSATSTPIAQTGPRPRVEFISATSRQSIEAITVAELARIAGPARCRAYAIASWRSW</sequence>
<protein>
    <recommendedName>
        <fullName evidence="3">FXSXX-COOH protein</fullName>
    </recommendedName>
</protein>
<dbReference type="Proteomes" id="UP001500037">
    <property type="component" value="Unassembled WGS sequence"/>
</dbReference>
<name>A0ABN1WAG1_9ACTN</name>
<reference evidence="1 2" key="1">
    <citation type="journal article" date="2019" name="Int. J. Syst. Evol. Microbiol.">
        <title>The Global Catalogue of Microorganisms (GCM) 10K type strain sequencing project: providing services to taxonomists for standard genome sequencing and annotation.</title>
        <authorList>
            <consortium name="The Broad Institute Genomics Platform"/>
            <consortium name="The Broad Institute Genome Sequencing Center for Infectious Disease"/>
            <person name="Wu L."/>
            <person name="Ma J."/>
        </authorList>
    </citation>
    <scope>NUCLEOTIDE SEQUENCE [LARGE SCALE GENOMIC DNA]</scope>
    <source>
        <strain evidence="1 2">JCM 13004</strain>
    </source>
</reference>
<organism evidence="1 2">
    <name type="scientific">Kitasatospora nipponensis</name>
    <dbReference type="NCBI Taxonomy" id="258049"/>
    <lineage>
        <taxon>Bacteria</taxon>
        <taxon>Bacillati</taxon>
        <taxon>Actinomycetota</taxon>
        <taxon>Actinomycetes</taxon>
        <taxon>Kitasatosporales</taxon>
        <taxon>Streptomycetaceae</taxon>
        <taxon>Kitasatospora</taxon>
    </lineage>
</organism>